<dbReference type="Proteomes" id="UP000199236">
    <property type="component" value="Unassembled WGS sequence"/>
</dbReference>
<dbReference type="AlphaFoldDB" id="A0A1I5IAZ6"/>
<evidence type="ECO:0000313" key="2">
    <source>
        <dbReference type="Proteomes" id="UP000199236"/>
    </source>
</evidence>
<name>A0A1I5IAZ6_9HYPH</name>
<accession>A0A1I5IAZ6</accession>
<dbReference type="EMBL" id="FOVR01000008">
    <property type="protein sequence ID" value="SFO57336.1"/>
    <property type="molecule type" value="Genomic_DNA"/>
</dbReference>
<protein>
    <submittedName>
        <fullName evidence="1">Uncharacterized protein</fullName>
    </submittedName>
</protein>
<proteinExistence type="predicted"/>
<organism evidence="1 2">
    <name type="scientific">Cohaesibacter marisflavi</name>
    <dbReference type="NCBI Taxonomy" id="655353"/>
    <lineage>
        <taxon>Bacteria</taxon>
        <taxon>Pseudomonadati</taxon>
        <taxon>Pseudomonadota</taxon>
        <taxon>Alphaproteobacteria</taxon>
        <taxon>Hyphomicrobiales</taxon>
        <taxon>Cohaesibacteraceae</taxon>
    </lineage>
</organism>
<reference evidence="1 2" key="1">
    <citation type="submission" date="2016-10" db="EMBL/GenBank/DDBJ databases">
        <authorList>
            <person name="de Groot N.N."/>
        </authorList>
    </citation>
    <scope>NUCLEOTIDE SEQUENCE [LARGE SCALE GENOMIC DNA]</scope>
    <source>
        <strain evidence="1 2">CGMCC 1.9157</strain>
    </source>
</reference>
<keyword evidence="2" id="KW-1185">Reference proteome</keyword>
<gene>
    <name evidence="1" type="ORF">SAMN04488056_108139</name>
</gene>
<sequence>MSDWVIKGYDCAEEFYSRSFRRMEQSQVEHLLRKLYEQTLPINDRTRYTMSEDASFIVTHPDRIGKTMAIGSELRFIAQRITH</sequence>
<evidence type="ECO:0000313" key="1">
    <source>
        <dbReference type="EMBL" id="SFO57336.1"/>
    </source>
</evidence>
<dbReference type="OrthoDB" id="9857936at2"/>
<dbReference type="RefSeq" id="WP_090073723.1">
    <property type="nucleotide sequence ID" value="NZ_FOVR01000008.1"/>
</dbReference>